<feature type="compositionally biased region" description="Pro residues" evidence="1">
    <location>
        <begin position="275"/>
        <end position="286"/>
    </location>
</feature>
<dbReference type="AlphaFoldDB" id="A0A370HDJ4"/>
<evidence type="ECO:0000313" key="2">
    <source>
        <dbReference type="EMBL" id="RDI54551.1"/>
    </source>
</evidence>
<feature type="compositionally biased region" description="Polar residues" evidence="1">
    <location>
        <begin position="355"/>
        <end position="366"/>
    </location>
</feature>
<feature type="region of interest" description="Disordered" evidence="1">
    <location>
        <begin position="116"/>
        <end position="141"/>
    </location>
</feature>
<feature type="region of interest" description="Disordered" evidence="1">
    <location>
        <begin position="190"/>
        <end position="213"/>
    </location>
</feature>
<sequence>MEPERESPYWKAIVGDNWPEISPREWGRLETVARDGAEALDPDEAERARRAFDDRARSSVRLQPIKDEMLAQQGSLHAFVDALVAAADTFGRISDSVYRIRNRILDIVDQATRKIREVHSEDSSEDDSEEAERAEAAADRERAAGIIERARSEVEEAVARALADISPQGLPELDLLARLLGQPGPWDPVHPGQGGPREYHDGPYRRGGPYRQLPRGLLPPGFRLPAEGYVPSIPELRGLERLLERLGQHLPVAHLPPGFVEGLLPGGPPGGELLLPPPEAATPPANPSEDGTSTVPPPSASTPGPAPGQPVVGAAPPPGESVSGPVGSGPTGAGSVDAGSADSGAVDAKPVDTGSGDNASTLSESPDTAGDSADEGTDSGAAARSDRGSRSSETAADDTGTGAPFSALAGAQAAAAAQSPVVPQPVASAAPAAPPSAPPGQVSAPGQAGAVPAADSRFSVAAPKVSAAPGPIAPGPAAGVSAPGGPVPPVKGPPIRHDQQPVPANGETPAKPGDSVEKDGSDELVRDAVGAAMIAAAAPTFMIGERVDGDLVLARTLLSSLLAAAPVVGPAWAVSVMRSPDGISAFVTSNEGRGWLPSGLFLPRELSTPWVWSVSEGAGWEGVADPARVLAEFALAWGGKSGVRLSALASSQPIEESLRTQLGDVPTAGSVDPQPTMGFSAPGKGLADRLELVGAPQLLDRVRGVPVEQIRGRCADLAGSAHLRLARLGSSVTASLGSAAVRERILQAFRQGREVPEQWWDELQDSDDLVVASMLSLKSDVSRIPLGELRSENPTAPDLSALRAMTFERRCNELVSILAGEPTRQSLRDAIYAHGQLVDHPLFGQTASAPPEAGPVRRPTITAPPTR</sequence>
<feature type="compositionally biased region" description="Low complexity" evidence="1">
    <location>
        <begin position="309"/>
        <end position="325"/>
    </location>
</feature>
<evidence type="ECO:0000313" key="3">
    <source>
        <dbReference type="Proteomes" id="UP000255355"/>
    </source>
</evidence>
<dbReference type="Proteomes" id="UP000255355">
    <property type="component" value="Unassembled WGS sequence"/>
</dbReference>
<dbReference type="EMBL" id="QQAZ01000002">
    <property type="protein sequence ID" value="RDI54551.1"/>
    <property type="molecule type" value="Genomic_DNA"/>
</dbReference>
<dbReference type="OrthoDB" id="4495983at2"/>
<accession>A0A370HDJ4</accession>
<organism evidence="2 3">
    <name type="scientific">Nocardia mexicana</name>
    <dbReference type="NCBI Taxonomy" id="279262"/>
    <lineage>
        <taxon>Bacteria</taxon>
        <taxon>Bacillati</taxon>
        <taxon>Actinomycetota</taxon>
        <taxon>Actinomycetes</taxon>
        <taxon>Mycobacteriales</taxon>
        <taxon>Nocardiaceae</taxon>
        <taxon>Nocardia</taxon>
    </lineage>
</organism>
<feature type="compositionally biased region" description="Basic and acidic residues" evidence="1">
    <location>
        <begin position="131"/>
        <end position="141"/>
    </location>
</feature>
<feature type="compositionally biased region" description="Low complexity" evidence="1">
    <location>
        <begin position="402"/>
        <end position="431"/>
    </location>
</feature>
<feature type="compositionally biased region" description="Pro residues" evidence="1">
    <location>
        <begin position="295"/>
        <end position="308"/>
    </location>
</feature>
<name>A0A370HDJ4_9NOCA</name>
<dbReference type="STRING" id="1210089.GCA_001613165_03931"/>
<reference evidence="2 3" key="1">
    <citation type="submission" date="2018-07" db="EMBL/GenBank/DDBJ databases">
        <title>Genomic Encyclopedia of Type Strains, Phase IV (KMG-IV): sequencing the most valuable type-strain genomes for metagenomic binning, comparative biology and taxonomic classification.</title>
        <authorList>
            <person name="Goeker M."/>
        </authorList>
    </citation>
    <scope>NUCLEOTIDE SEQUENCE [LARGE SCALE GENOMIC DNA]</scope>
    <source>
        <strain evidence="2 3">DSM 44952</strain>
    </source>
</reference>
<feature type="region of interest" description="Disordered" evidence="1">
    <location>
        <begin position="844"/>
        <end position="867"/>
    </location>
</feature>
<feature type="compositionally biased region" description="Low complexity" evidence="1">
    <location>
        <begin position="333"/>
        <end position="348"/>
    </location>
</feature>
<feature type="region of interest" description="Disordered" evidence="1">
    <location>
        <begin position="476"/>
        <end position="520"/>
    </location>
</feature>
<evidence type="ECO:0000256" key="1">
    <source>
        <dbReference type="SAM" id="MobiDB-lite"/>
    </source>
</evidence>
<dbReference type="RefSeq" id="WP_068021472.1">
    <property type="nucleotide sequence ID" value="NZ_QQAZ01000002.1"/>
</dbReference>
<gene>
    <name evidence="2" type="ORF">DFR68_102679</name>
</gene>
<feature type="region of interest" description="Disordered" evidence="1">
    <location>
        <begin position="263"/>
        <end position="450"/>
    </location>
</feature>
<proteinExistence type="predicted"/>
<keyword evidence="3" id="KW-1185">Reference proteome</keyword>
<comment type="caution">
    <text evidence="2">The sequence shown here is derived from an EMBL/GenBank/DDBJ whole genome shotgun (WGS) entry which is preliminary data.</text>
</comment>
<protein>
    <submittedName>
        <fullName evidence="2">Uncharacterized protein</fullName>
    </submittedName>
</protein>